<dbReference type="InterPro" id="IPR021109">
    <property type="entry name" value="Peptidase_aspartic_dom_sf"/>
</dbReference>
<organism evidence="11 12">
    <name type="scientific">Armillaria ostoyae</name>
    <name type="common">Armillaria root rot fungus</name>
    <dbReference type="NCBI Taxonomy" id="47428"/>
    <lineage>
        <taxon>Eukaryota</taxon>
        <taxon>Fungi</taxon>
        <taxon>Dikarya</taxon>
        <taxon>Basidiomycota</taxon>
        <taxon>Agaricomycotina</taxon>
        <taxon>Agaricomycetes</taxon>
        <taxon>Agaricomycetidae</taxon>
        <taxon>Agaricales</taxon>
        <taxon>Marasmiineae</taxon>
        <taxon>Physalacriaceae</taxon>
        <taxon>Armillaria</taxon>
    </lineage>
</organism>
<reference evidence="12" key="1">
    <citation type="journal article" date="2017" name="Nat. Ecol. Evol.">
        <title>Genome expansion and lineage-specific genetic innovations in the forest pathogenic fungi Armillaria.</title>
        <authorList>
            <person name="Sipos G."/>
            <person name="Prasanna A.N."/>
            <person name="Walter M.C."/>
            <person name="O'Connor E."/>
            <person name="Balint B."/>
            <person name="Krizsan K."/>
            <person name="Kiss B."/>
            <person name="Hess J."/>
            <person name="Varga T."/>
            <person name="Slot J."/>
            <person name="Riley R."/>
            <person name="Boka B."/>
            <person name="Rigling D."/>
            <person name="Barry K."/>
            <person name="Lee J."/>
            <person name="Mihaltcheva S."/>
            <person name="LaButti K."/>
            <person name="Lipzen A."/>
            <person name="Waldron R."/>
            <person name="Moloney N.M."/>
            <person name="Sperisen C."/>
            <person name="Kredics L."/>
            <person name="Vagvoelgyi C."/>
            <person name="Patrignani A."/>
            <person name="Fitzpatrick D."/>
            <person name="Nagy I."/>
            <person name="Doyle S."/>
            <person name="Anderson J.B."/>
            <person name="Grigoriev I.V."/>
            <person name="Gueldener U."/>
            <person name="Muensterkoetter M."/>
            <person name="Nagy L.G."/>
        </authorList>
    </citation>
    <scope>NUCLEOTIDE SEQUENCE [LARGE SCALE GENOMIC DNA]</scope>
    <source>
        <strain evidence="12">C18/9</strain>
    </source>
</reference>
<dbReference type="SUPFAM" id="SSF56672">
    <property type="entry name" value="DNA/RNA polymerases"/>
    <property type="match status" value="1"/>
</dbReference>
<evidence type="ECO:0000259" key="9">
    <source>
        <dbReference type="PROSITE" id="PS50158"/>
    </source>
</evidence>
<dbReference type="CDD" id="cd00303">
    <property type="entry name" value="retropepsin_like"/>
    <property type="match status" value="1"/>
</dbReference>
<feature type="domain" description="Reverse transcriptase" evidence="10">
    <location>
        <begin position="1416"/>
        <end position="1596"/>
    </location>
</feature>
<evidence type="ECO:0000256" key="3">
    <source>
        <dbReference type="ARBA" id="ARBA00022695"/>
    </source>
</evidence>
<evidence type="ECO:0000259" key="10">
    <source>
        <dbReference type="PROSITE" id="PS50878"/>
    </source>
</evidence>
<feature type="region of interest" description="Disordered" evidence="7">
    <location>
        <begin position="965"/>
        <end position="986"/>
    </location>
</feature>
<dbReference type="PROSITE" id="PS50878">
    <property type="entry name" value="RT_POL"/>
    <property type="match status" value="1"/>
</dbReference>
<dbReference type="InterPro" id="IPR001878">
    <property type="entry name" value="Znf_CCHC"/>
</dbReference>
<dbReference type="InterPro" id="IPR043502">
    <property type="entry name" value="DNA/RNA_pol_sf"/>
</dbReference>
<dbReference type="PANTHER" id="PTHR37984:SF5">
    <property type="entry name" value="PROTEIN NYNRIN-LIKE"/>
    <property type="match status" value="1"/>
</dbReference>
<evidence type="ECO:0000256" key="1">
    <source>
        <dbReference type="ARBA" id="ARBA00022664"/>
    </source>
</evidence>
<evidence type="ECO:0000256" key="4">
    <source>
        <dbReference type="ARBA" id="ARBA00022722"/>
    </source>
</evidence>
<dbReference type="STRING" id="47428.A0A284S2U6"/>
<keyword evidence="12" id="KW-1185">Reference proteome</keyword>
<dbReference type="InterPro" id="IPR036875">
    <property type="entry name" value="Znf_CCHC_sf"/>
</dbReference>
<feature type="region of interest" description="Disordered" evidence="7">
    <location>
        <begin position="998"/>
        <end position="1067"/>
    </location>
</feature>
<evidence type="ECO:0000256" key="8">
    <source>
        <dbReference type="SAM" id="Phobius"/>
    </source>
</evidence>
<evidence type="ECO:0000256" key="5">
    <source>
        <dbReference type="ARBA" id="ARBA00022759"/>
    </source>
</evidence>
<keyword evidence="6" id="KW-0479">Metal-binding</keyword>
<gene>
    <name evidence="11" type="ORF">ARMOST_18831</name>
</gene>
<keyword evidence="5" id="KW-0255">Endonuclease</keyword>
<feature type="compositionally biased region" description="Acidic residues" evidence="7">
    <location>
        <begin position="192"/>
        <end position="204"/>
    </location>
</feature>
<keyword evidence="8" id="KW-1133">Transmembrane helix</keyword>
<keyword evidence="4" id="KW-0540">Nuclease</keyword>
<dbReference type="PANTHER" id="PTHR37984">
    <property type="entry name" value="PROTEIN CBG26694"/>
    <property type="match status" value="1"/>
</dbReference>
<feature type="region of interest" description="Disordered" evidence="7">
    <location>
        <begin position="83"/>
        <end position="109"/>
    </location>
</feature>
<dbReference type="GO" id="GO:0008270">
    <property type="term" value="F:zinc ion binding"/>
    <property type="evidence" value="ECO:0007669"/>
    <property type="project" value="UniProtKB-KW"/>
</dbReference>
<feature type="compositionally biased region" description="Basic and acidic residues" evidence="7">
    <location>
        <begin position="226"/>
        <end position="251"/>
    </location>
</feature>
<feature type="compositionally biased region" description="Polar residues" evidence="7">
    <location>
        <begin position="1051"/>
        <end position="1062"/>
    </location>
</feature>
<keyword evidence="5" id="KW-0378">Hydrolase</keyword>
<evidence type="ECO:0000256" key="2">
    <source>
        <dbReference type="ARBA" id="ARBA00022679"/>
    </source>
</evidence>
<sequence length="1683" mass="188771">MTPDELTITIVSAIGGACLLSLLVALLVLANVERLRRLLRIQPLQDPQPTLPAHYVVPYVQPGPHVEPVGPINTPDLQRRTTYVHTSSDEHLPRNATPGPSNVPRTPPPAYDPTEAEEYGRFLRTVFRSPTPDLPLIMIPDSPEAPVHALLPEPNDKAPCPSTPICRQSIRTTLHTGGIRVGTPAHLCPLPDSDDEASASDDSSDYGGNEPVAEREDDDPLNPHGGDYEPGRSDESTSRQEADMRDQKTEYGWEGTSPLPEDPQSLDSEETRPSPRAFITIDTEQSTIPLQETTSWMPAPEPPRSNALSPIYSSPWHWQRETGPISMVPPDFDHFNQDPETFGWADEEEEEYTTLDHRDYQGYTSAPHNYYQLFPLPDSPTYAPPHPRCVQKYRPPQYSTQIFAGQNSPDRQPGGSNDIPVDPPVDVIPDPPVQRTPAERLQEAKDLADRKAEHIRVMRQAIEDEENAHDEHVRYWNLPNQNQGKGKQPDRGRRGAPPPPDPNWRRPLHERDDRWSLPRPPPKWRNDPPQPTGDADDDAPWLGIKPVMIRPPVPFEGKYDDIERFVGDCCMYFEVFTPYFQLHSQKVAFATSYFEGPAKDWWVHQRQEFWSSSGWDQEPRRFRYPSWAEFVGLMSRQFHNPATQDIHEKRMFDLRMGKGPAISYFNELEIEAKKAGRREDDQERGLMVKAVRLGVPDSYTNTIASSGEHIPSSYNDWKRRILRIYKERQKKWVFDQTVGGRSSNPPKTPSTALTTATSHHKTGGATSSPPAKPANSTPNTGGRDASGRWLTRTGTTYGGQGAPMDIGQMHAKGLCFRCHKQGHLSKDCLEKKDFHDIRSVQATTEPATGSKVEEIAKDLHIGTPFNPISFTTHSDTDSFTTHSAIPASNLLAFNVSSTTSAPVLESQNRYATLSVEEYDDNDIPLNGCNDASPARAEAKAVNPAGHEAESLSTLPLQKLGQTGANHRASSLCGETQSTKASGEKSTFTVTPIDIASLPRITDGTKGSSKGSPNEVSLQHEQAAQTFGSTTTTASVETRPSGEITARLPGQQRVNIPTTNSNEYEGCGGDCLPSTRDGDRSILPLKEQGSAKAQKRPAAGLEAASAQAVNRGHSVTCIEIPDEDDDTAFQLWLAKERTPAIAKEGAMSSESARFPTTPALVTGWCKPFEVDWTLHALVTVTGQKVFSTKGLVDSGCTSSAINCTFVQKHQLDTVKTAVPIIIYNADGNRNQAGDITKYVEMRMTISNHVERIDFAVTDLGPKDLYLGHDWLKHHNLVINWETGTIIFGRCSCVKNPFPLPDADPDDRWDEELEEGDTILAVNMVEELTIRAVHHTNDLAAAANAEKPKKTFKEMVPTDYRSFRDLFSKENFDELPERKPWDHAIELVPNAKSTLDCKVYPLNRDEQEQLDKFLDENLESGRITESKSPFASLFFFVKKKDGSLHPIQDYRKLNKMTIKNRYPLPLISELLDKLQGARYFTKLDVRWGYNNVRIREGDEHKAAFRMNRGLFEPTVMFFGLTNSPATFQWMMNDIFKDLISEGKVTIYLDDILIFTKDLDEHRHIVRRVLQRLRENKLFLKAEKCEFEVLETEYLGIIISEGKVRMDPVKLAGIAKWPTPTKKKELQSFLGFTNFYRKFIKNYSKVVQALTQLTGNAEWVWGAAQNQAFQQLKKQMAEDVILYIPN</sequence>
<feature type="compositionally biased region" description="Low complexity" evidence="7">
    <location>
        <begin position="418"/>
        <end position="428"/>
    </location>
</feature>
<keyword evidence="2" id="KW-0808">Transferase</keyword>
<feature type="region of interest" description="Disordered" evidence="7">
    <location>
        <begin position="182"/>
        <end position="273"/>
    </location>
</feature>
<keyword evidence="3" id="KW-0548">Nucleotidyltransferase</keyword>
<dbReference type="Gene3D" id="3.30.70.270">
    <property type="match status" value="2"/>
</dbReference>
<dbReference type="Pfam" id="PF00078">
    <property type="entry name" value="RVT_1"/>
    <property type="match status" value="1"/>
</dbReference>
<dbReference type="InterPro" id="IPR043128">
    <property type="entry name" value="Rev_trsase/Diguanyl_cyclase"/>
</dbReference>
<evidence type="ECO:0008006" key="13">
    <source>
        <dbReference type="Google" id="ProtNLM"/>
    </source>
</evidence>
<dbReference type="Gene3D" id="3.10.10.10">
    <property type="entry name" value="HIV Type 1 Reverse Transcriptase, subunit A, domain 1"/>
    <property type="match status" value="1"/>
</dbReference>
<feature type="compositionally biased region" description="Polar residues" evidence="7">
    <location>
        <begin position="401"/>
        <end position="410"/>
    </location>
</feature>
<name>A0A284S2U6_ARMOS</name>
<dbReference type="EMBL" id="FUEG01000028">
    <property type="protein sequence ID" value="SJL15338.1"/>
    <property type="molecule type" value="Genomic_DNA"/>
</dbReference>
<dbReference type="InterPro" id="IPR000477">
    <property type="entry name" value="RT_dom"/>
</dbReference>
<feature type="compositionally biased region" description="Polar residues" evidence="7">
    <location>
        <begin position="739"/>
        <end position="757"/>
    </location>
</feature>
<dbReference type="GO" id="GO:0003676">
    <property type="term" value="F:nucleic acid binding"/>
    <property type="evidence" value="ECO:0007669"/>
    <property type="project" value="InterPro"/>
</dbReference>
<keyword evidence="1" id="KW-0507">mRNA processing</keyword>
<feature type="region of interest" description="Disordered" evidence="7">
    <location>
        <begin position="472"/>
        <end position="542"/>
    </location>
</feature>
<proteinExistence type="predicted"/>
<dbReference type="GO" id="GO:0006397">
    <property type="term" value="P:mRNA processing"/>
    <property type="evidence" value="ECO:0007669"/>
    <property type="project" value="UniProtKB-KW"/>
</dbReference>
<feature type="domain" description="CCHC-type" evidence="9">
    <location>
        <begin position="815"/>
        <end position="828"/>
    </location>
</feature>
<dbReference type="CDD" id="cd01647">
    <property type="entry name" value="RT_LTR"/>
    <property type="match status" value="1"/>
</dbReference>
<feature type="compositionally biased region" description="Polar residues" evidence="7">
    <location>
        <begin position="764"/>
        <end position="780"/>
    </location>
</feature>
<evidence type="ECO:0000313" key="12">
    <source>
        <dbReference type="Proteomes" id="UP000219338"/>
    </source>
</evidence>
<dbReference type="Gene3D" id="2.40.70.10">
    <property type="entry name" value="Acid Proteases"/>
    <property type="match status" value="1"/>
</dbReference>
<feature type="compositionally biased region" description="Pro residues" evidence="7">
    <location>
        <begin position="518"/>
        <end position="531"/>
    </location>
</feature>
<evidence type="ECO:0000256" key="7">
    <source>
        <dbReference type="SAM" id="MobiDB-lite"/>
    </source>
</evidence>
<dbReference type="Proteomes" id="UP000219338">
    <property type="component" value="Unassembled WGS sequence"/>
</dbReference>
<keyword evidence="8" id="KW-0812">Transmembrane</keyword>
<keyword evidence="6" id="KW-0863">Zinc-finger</keyword>
<dbReference type="GO" id="GO:0004519">
    <property type="term" value="F:endonuclease activity"/>
    <property type="evidence" value="ECO:0007669"/>
    <property type="project" value="UniProtKB-KW"/>
</dbReference>
<feature type="transmembrane region" description="Helical" evidence="8">
    <location>
        <begin position="6"/>
        <end position="30"/>
    </location>
</feature>
<protein>
    <recommendedName>
        <fullName evidence="13">Reverse transcriptase</fullName>
    </recommendedName>
</protein>
<dbReference type="Pfam" id="PF08284">
    <property type="entry name" value="RVP_2"/>
    <property type="match status" value="1"/>
</dbReference>
<keyword evidence="8" id="KW-0472">Membrane</keyword>
<keyword evidence="6" id="KW-0862">Zinc</keyword>
<dbReference type="OrthoDB" id="3250101at2759"/>
<feature type="compositionally biased region" description="Basic and acidic residues" evidence="7">
    <location>
        <begin position="503"/>
        <end position="516"/>
    </location>
</feature>
<evidence type="ECO:0000313" key="11">
    <source>
        <dbReference type="EMBL" id="SJL15338.1"/>
    </source>
</evidence>
<dbReference type="PROSITE" id="PS50158">
    <property type="entry name" value="ZF_CCHC"/>
    <property type="match status" value="1"/>
</dbReference>
<evidence type="ECO:0000256" key="6">
    <source>
        <dbReference type="PROSITE-ProRule" id="PRU00047"/>
    </source>
</evidence>
<dbReference type="GO" id="GO:0016779">
    <property type="term" value="F:nucleotidyltransferase activity"/>
    <property type="evidence" value="ECO:0007669"/>
    <property type="project" value="UniProtKB-KW"/>
</dbReference>
<feature type="region of interest" description="Disordered" evidence="7">
    <location>
        <begin position="401"/>
        <end position="436"/>
    </location>
</feature>
<feature type="region of interest" description="Disordered" evidence="7">
    <location>
        <begin position="736"/>
        <end position="795"/>
    </location>
</feature>
<dbReference type="Gene3D" id="4.10.60.10">
    <property type="entry name" value="Zinc finger, CCHC-type"/>
    <property type="match status" value="1"/>
</dbReference>
<dbReference type="SUPFAM" id="SSF57756">
    <property type="entry name" value="Retrovirus zinc finger-like domains"/>
    <property type="match status" value="1"/>
</dbReference>
<dbReference type="SUPFAM" id="SSF50630">
    <property type="entry name" value="Acid proteases"/>
    <property type="match status" value="1"/>
</dbReference>
<accession>A0A284S2U6</accession>
<feature type="compositionally biased region" description="Polar residues" evidence="7">
    <location>
        <begin position="1004"/>
        <end position="1037"/>
    </location>
</feature>
<dbReference type="SMART" id="SM00343">
    <property type="entry name" value="ZnF_C2HC"/>
    <property type="match status" value="1"/>
</dbReference>
<dbReference type="FunFam" id="3.30.70.270:FF:000020">
    <property type="entry name" value="Transposon Tf2-6 polyprotein-like Protein"/>
    <property type="match status" value="1"/>
</dbReference>
<dbReference type="InterPro" id="IPR050951">
    <property type="entry name" value="Retrovirus_Pol_polyprotein"/>
</dbReference>